<keyword evidence="12" id="KW-1185">Reference proteome</keyword>
<comment type="subcellular location">
    <subcellularLocation>
        <location evidence="1">Cytoplasm</location>
    </subcellularLocation>
</comment>
<dbReference type="OrthoDB" id="9800307at2"/>
<dbReference type="Gene3D" id="3.40.50.300">
    <property type="entry name" value="P-loop containing nucleotide triphosphate hydrolases"/>
    <property type="match status" value="1"/>
</dbReference>
<keyword evidence="5" id="KW-0819">tRNA processing</keyword>
<proteinExistence type="inferred from homology"/>
<accession>A0A0S2KGC2</accession>
<comment type="similarity">
    <text evidence="2">Belongs to the TsaE family.</text>
</comment>
<evidence type="ECO:0000256" key="5">
    <source>
        <dbReference type="ARBA" id="ARBA00022694"/>
    </source>
</evidence>
<dbReference type="RefSeq" id="WP_058022646.1">
    <property type="nucleotide sequence ID" value="NZ_CP013189.1"/>
</dbReference>
<organism evidence="11 12">
    <name type="scientific">Pseudohongiella spirulinae</name>
    <dbReference type="NCBI Taxonomy" id="1249552"/>
    <lineage>
        <taxon>Bacteria</taxon>
        <taxon>Pseudomonadati</taxon>
        <taxon>Pseudomonadota</taxon>
        <taxon>Gammaproteobacteria</taxon>
        <taxon>Pseudomonadales</taxon>
        <taxon>Pseudohongiellaceae</taxon>
        <taxon>Pseudohongiella</taxon>
    </lineage>
</organism>
<evidence type="ECO:0000256" key="1">
    <source>
        <dbReference type="ARBA" id="ARBA00004496"/>
    </source>
</evidence>
<keyword evidence="6" id="KW-0479">Metal-binding</keyword>
<evidence type="ECO:0000256" key="2">
    <source>
        <dbReference type="ARBA" id="ARBA00007599"/>
    </source>
</evidence>
<dbReference type="Pfam" id="PF02367">
    <property type="entry name" value="TsaE"/>
    <property type="match status" value="1"/>
</dbReference>
<dbReference type="STRING" id="1249552.PS2015_2605"/>
<evidence type="ECO:0000256" key="9">
    <source>
        <dbReference type="ARBA" id="ARBA00022842"/>
    </source>
</evidence>
<evidence type="ECO:0000256" key="4">
    <source>
        <dbReference type="ARBA" id="ARBA00022490"/>
    </source>
</evidence>
<dbReference type="Proteomes" id="UP000065641">
    <property type="component" value="Chromosome"/>
</dbReference>
<dbReference type="GO" id="GO:0002949">
    <property type="term" value="P:tRNA threonylcarbamoyladenosine modification"/>
    <property type="evidence" value="ECO:0007669"/>
    <property type="project" value="InterPro"/>
</dbReference>
<dbReference type="PANTHER" id="PTHR33540">
    <property type="entry name" value="TRNA THREONYLCARBAMOYLADENOSINE BIOSYNTHESIS PROTEIN TSAE"/>
    <property type="match status" value="1"/>
</dbReference>
<dbReference type="PATRIC" id="fig|1249552.3.peg.2622"/>
<reference evidence="11 12" key="1">
    <citation type="submission" date="2015-11" db="EMBL/GenBank/DDBJ databases">
        <authorList>
            <person name="Zhang Y."/>
            <person name="Guo Z."/>
        </authorList>
    </citation>
    <scope>NUCLEOTIDE SEQUENCE [LARGE SCALE GENOMIC DNA]</scope>
    <source>
        <strain evidence="11 12">KCTC 32221</strain>
    </source>
</reference>
<keyword evidence="8" id="KW-0067">ATP-binding</keyword>
<dbReference type="AlphaFoldDB" id="A0A0S2KGC2"/>
<evidence type="ECO:0000256" key="8">
    <source>
        <dbReference type="ARBA" id="ARBA00022840"/>
    </source>
</evidence>
<evidence type="ECO:0000256" key="7">
    <source>
        <dbReference type="ARBA" id="ARBA00022741"/>
    </source>
</evidence>
<dbReference type="KEGG" id="pspi:PS2015_2605"/>
<evidence type="ECO:0000313" key="11">
    <source>
        <dbReference type="EMBL" id="ALO47237.1"/>
    </source>
</evidence>
<dbReference type="GO" id="GO:0005737">
    <property type="term" value="C:cytoplasm"/>
    <property type="evidence" value="ECO:0007669"/>
    <property type="project" value="UniProtKB-SubCell"/>
</dbReference>
<keyword evidence="7" id="KW-0547">Nucleotide-binding</keyword>
<dbReference type="EMBL" id="CP013189">
    <property type="protein sequence ID" value="ALO47237.1"/>
    <property type="molecule type" value="Genomic_DNA"/>
</dbReference>
<dbReference type="GO" id="GO:0005524">
    <property type="term" value="F:ATP binding"/>
    <property type="evidence" value="ECO:0007669"/>
    <property type="project" value="UniProtKB-KW"/>
</dbReference>
<keyword evidence="9" id="KW-0460">Magnesium</keyword>
<evidence type="ECO:0000313" key="12">
    <source>
        <dbReference type="Proteomes" id="UP000065641"/>
    </source>
</evidence>
<evidence type="ECO:0000256" key="6">
    <source>
        <dbReference type="ARBA" id="ARBA00022723"/>
    </source>
</evidence>
<protein>
    <recommendedName>
        <fullName evidence="3">tRNA threonylcarbamoyladenosine biosynthesis protein TsaE</fullName>
    </recommendedName>
    <alternativeName>
        <fullName evidence="10">t(6)A37 threonylcarbamoyladenosine biosynthesis protein TsaE</fullName>
    </alternativeName>
</protein>
<dbReference type="PANTHER" id="PTHR33540:SF2">
    <property type="entry name" value="TRNA THREONYLCARBAMOYLADENOSINE BIOSYNTHESIS PROTEIN TSAE"/>
    <property type="match status" value="1"/>
</dbReference>
<dbReference type="CDD" id="cd01983">
    <property type="entry name" value="SIMIBI"/>
    <property type="match status" value="1"/>
</dbReference>
<sequence>MSVGTHFLQDEYATEQFGAMLAKSLGRDGLIIFLQGDLGSGKTTLSRGLIRALGHKGAVKSPTYTLVEPYEDFDFPLYHFDLYRLSNPEEVDFLGVDEYFQPPAVCLIEWPQRGSGHLPAADLQLRLTDKGRGRQIEYQPLTHRGQAVVGRMQAMLL</sequence>
<dbReference type="NCBIfam" id="TIGR00150">
    <property type="entry name" value="T6A_YjeE"/>
    <property type="match status" value="1"/>
</dbReference>
<keyword evidence="4" id="KW-0963">Cytoplasm</keyword>
<name>A0A0S2KGC2_9GAMM</name>
<gene>
    <name evidence="11" type="ORF">PS2015_2605</name>
</gene>
<evidence type="ECO:0000256" key="3">
    <source>
        <dbReference type="ARBA" id="ARBA00019010"/>
    </source>
</evidence>
<dbReference type="InterPro" id="IPR003442">
    <property type="entry name" value="T6A_TsaE"/>
</dbReference>
<dbReference type="SUPFAM" id="SSF52540">
    <property type="entry name" value="P-loop containing nucleoside triphosphate hydrolases"/>
    <property type="match status" value="1"/>
</dbReference>
<dbReference type="GO" id="GO:0046872">
    <property type="term" value="F:metal ion binding"/>
    <property type="evidence" value="ECO:0007669"/>
    <property type="project" value="UniProtKB-KW"/>
</dbReference>
<evidence type="ECO:0000256" key="10">
    <source>
        <dbReference type="ARBA" id="ARBA00032441"/>
    </source>
</evidence>
<dbReference type="InterPro" id="IPR027417">
    <property type="entry name" value="P-loop_NTPase"/>
</dbReference>